<gene>
    <name evidence="1" type="ORF">HER27_010750</name>
</gene>
<proteinExistence type="predicted"/>
<evidence type="ECO:0000313" key="1">
    <source>
        <dbReference type="EMBL" id="QPK11092.1"/>
    </source>
</evidence>
<dbReference type="InterPro" id="IPR002716">
    <property type="entry name" value="PIN_dom"/>
</dbReference>
<sequence>MGQILVDTNIISVAYLPEPPEWIWEWLAELPRGSLAVSWITIYETEYGIRNVQRHNPKKAIELLAWFEEFLASRMVQPEMDVAAARVLGAMAAHPPLKHFFFTPEKKDRYGRTIKQDRVNLGCDPMLAALAIAHQLPIATLNPADFCLIHQHFHLPGVYDPRADVWHVEPPIGWYVGEAANDDVIQSKWPVPGRRP</sequence>
<accession>A0A7X6J2K1</accession>
<name>A0A7X6J2K1_9HYPH</name>
<dbReference type="Proteomes" id="UP000540266">
    <property type="component" value="Chromosome"/>
</dbReference>
<protein>
    <submittedName>
        <fullName evidence="1">PIN domain-containing protein</fullName>
    </submittedName>
</protein>
<dbReference type="EMBL" id="CP064931">
    <property type="protein sequence ID" value="QPK11092.1"/>
    <property type="molecule type" value="Genomic_DNA"/>
</dbReference>
<dbReference type="AlphaFoldDB" id="A0A7X6J2K1"/>
<dbReference type="InterPro" id="IPR029060">
    <property type="entry name" value="PIN-like_dom_sf"/>
</dbReference>
<evidence type="ECO:0000313" key="2">
    <source>
        <dbReference type="Proteomes" id="UP000540266"/>
    </source>
</evidence>
<dbReference type="SUPFAM" id="SSF88723">
    <property type="entry name" value="PIN domain-like"/>
    <property type="match status" value="1"/>
</dbReference>
<organism evidence="1 2">
    <name type="scientific">Rhizobium phaseoli</name>
    <dbReference type="NCBI Taxonomy" id="396"/>
    <lineage>
        <taxon>Bacteria</taxon>
        <taxon>Pseudomonadati</taxon>
        <taxon>Pseudomonadota</taxon>
        <taxon>Alphaproteobacteria</taxon>
        <taxon>Hyphomicrobiales</taxon>
        <taxon>Rhizobiaceae</taxon>
        <taxon>Rhizobium/Agrobacterium group</taxon>
        <taxon>Rhizobium</taxon>
    </lineage>
</organism>
<reference evidence="1 2" key="1">
    <citation type="submission" date="2020-11" db="EMBL/GenBank/DDBJ databases">
        <title>Indigenous Rhizobia Nodulating Common beans in Western Kenya.</title>
        <authorList>
            <person name="Wekesa C.S."/>
            <person name="Oelmueller R."/>
            <person name="Furch A.C."/>
        </authorList>
    </citation>
    <scope>NUCLEOTIDE SEQUENCE [LARGE SCALE GENOMIC DNA]</scope>
    <source>
        <strain evidence="2">BS3</strain>
    </source>
</reference>
<dbReference type="Gene3D" id="3.40.50.1010">
    <property type="entry name" value="5'-nuclease"/>
    <property type="match status" value="1"/>
</dbReference>
<dbReference type="Pfam" id="PF01850">
    <property type="entry name" value="PIN"/>
    <property type="match status" value="1"/>
</dbReference>